<dbReference type="Proteomes" id="UP000576969">
    <property type="component" value="Unassembled WGS sequence"/>
</dbReference>
<evidence type="ECO:0000313" key="2">
    <source>
        <dbReference type="Proteomes" id="UP000576969"/>
    </source>
</evidence>
<sequence>MPANVTESRVEVYVDTLGIKLDKPRKTTGYTAWCDECTVGESGINWHGPTYPVGYYSAPTMEAVIDAEQHNEQHDPTHIVRVSELAHEPTGRES</sequence>
<protein>
    <submittedName>
        <fullName evidence="1">Uncharacterized protein</fullName>
    </submittedName>
</protein>
<dbReference type="RefSeq" id="WP_179490557.1">
    <property type="nucleotide sequence ID" value="NZ_JACCBV010000001.1"/>
</dbReference>
<accession>A0A7Y9GS08</accession>
<name>A0A7Y9GS08_9MICO</name>
<dbReference type="AlphaFoldDB" id="A0A7Y9GS08"/>
<keyword evidence="2" id="KW-1185">Reference proteome</keyword>
<evidence type="ECO:0000313" key="1">
    <source>
        <dbReference type="EMBL" id="NYE20525.1"/>
    </source>
</evidence>
<comment type="caution">
    <text evidence="1">The sequence shown here is derived from an EMBL/GenBank/DDBJ whole genome shotgun (WGS) entry which is preliminary data.</text>
</comment>
<reference evidence="1 2" key="1">
    <citation type="submission" date="2020-07" db="EMBL/GenBank/DDBJ databases">
        <title>Sequencing the genomes of 1000 actinobacteria strains.</title>
        <authorList>
            <person name="Klenk H.-P."/>
        </authorList>
    </citation>
    <scope>NUCLEOTIDE SEQUENCE [LARGE SCALE GENOMIC DNA]</scope>
    <source>
        <strain evidence="1 2">DSM 24662</strain>
    </source>
</reference>
<organism evidence="1 2">
    <name type="scientific">Microbacterium immunditiarum</name>
    <dbReference type="NCBI Taxonomy" id="337480"/>
    <lineage>
        <taxon>Bacteria</taxon>
        <taxon>Bacillati</taxon>
        <taxon>Actinomycetota</taxon>
        <taxon>Actinomycetes</taxon>
        <taxon>Micrococcales</taxon>
        <taxon>Microbacteriaceae</taxon>
        <taxon>Microbacterium</taxon>
    </lineage>
</organism>
<gene>
    <name evidence="1" type="ORF">BJ991_002553</name>
</gene>
<dbReference type="EMBL" id="JACCBV010000001">
    <property type="protein sequence ID" value="NYE20525.1"/>
    <property type="molecule type" value="Genomic_DNA"/>
</dbReference>
<proteinExistence type="predicted"/>